<dbReference type="Pfam" id="PF07885">
    <property type="entry name" value="Ion_trans_2"/>
    <property type="match status" value="1"/>
</dbReference>
<dbReference type="GO" id="GO:0006813">
    <property type="term" value="P:potassium ion transport"/>
    <property type="evidence" value="ECO:0007669"/>
    <property type="project" value="InterPro"/>
</dbReference>
<dbReference type="InterPro" id="IPR013099">
    <property type="entry name" value="K_chnl_dom"/>
</dbReference>
<gene>
    <name evidence="4" type="ORF">K8V08_12405</name>
</gene>
<dbReference type="PROSITE" id="PS51201">
    <property type="entry name" value="RCK_N"/>
    <property type="match status" value="2"/>
</dbReference>
<evidence type="ECO:0000313" key="4">
    <source>
        <dbReference type="EMBL" id="HJG81203.1"/>
    </source>
</evidence>
<dbReference type="Proteomes" id="UP000784435">
    <property type="component" value="Unassembled WGS sequence"/>
</dbReference>
<reference evidence="4" key="2">
    <citation type="submission" date="2021-09" db="EMBL/GenBank/DDBJ databases">
        <authorList>
            <person name="Gilroy R."/>
        </authorList>
    </citation>
    <scope>NUCLEOTIDE SEQUENCE</scope>
    <source>
        <strain evidence="4">ChiGjej5B5-7349</strain>
    </source>
</reference>
<dbReference type="Gene3D" id="3.30.70.1450">
    <property type="entry name" value="Regulator of K+ conductance, C-terminal domain"/>
    <property type="match status" value="1"/>
</dbReference>
<reference evidence="4" key="1">
    <citation type="journal article" date="2021" name="PeerJ">
        <title>Extensive microbial diversity within the chicken gut microbiome revealed by metagenomics and culture.</title>
        <authorList>
            <person name="Gilroy R."/>
            <person name="Ravi A."/>
            <person name="Getino M."/>
            <person name="Pursley I."/>
            <person name="Horton D.L."/>
            <person name="Alikhan N.F."/>
            <person name="Baker D."/>
            <person name="Gharbi K."/>
            <person name="Hall N."/>
            <person name="Watson M."/>
            <person name="Adriaenssens E.M."/>
            <person name="Foster-Nyarko E."/>
            <person name="Jarju S."/>
            <person name="Secka A."/>
            <person name="Antonio M."/>
            <person name="Oren A."/>
            <person name="Chaudhuri R.R."/>
            <person name="La Ragione R."/>
            <person name="Hildebrand F."/>
            <person name="Pallen M.J."/>
        </authorList>
    </citation>
    <scope>NUCLEOTIDE SEQUENCE</scope>
    <source>
        <strain evidence="4">ChiGjej5B5-7349</strain>
    </source>
</reference>
<feature type="transmembrane region" description="Helical" evidence="2">
    <location>
        <begin position="103"/>
        <end position="120"/>
    </location>
</feature>
<dbReference type="SUPFAM" id="SSF51735">
    <property type="entry name" value="NAD(P)-binding Rossmann-fold domains"/>
    <property type="match status" value="2"/>
</dbReference>
<name>A0A921MFG0_9MICO</name>
<dbReference type="SUPFAM" id="SSF81324">
    <property type="entry name" value="Voltage-gated potassium channels"/>
    <property type="match status" value="1"/>
</dbReference>
<evidence type="ECO:0000313" key="5">
    <source>
        <dbReference type="Proteomes" id="UP000784435"/>
    </source>
</evidence>
<comment type="caution">
    <text evidence="4">The sequence shown here is derived from an EMBL/GenBank/DDBJ whole genome shotgun (WGS) entry which is preliminary data.</text>
</comment>
<dbReference type="Pfam" id="PF02254">
    <property type="entry name" value="TrkA_N"/>
    <property type="match status" value="2"/>
</dbReference>
<dbReference type="InterPro" id="IPR050721">
    <property type="entry name" value="Trk_Ktr_HKT_K-transport"/>
</dbReference>
<dbReference type="Gene3D" id="1.10.287.70">
    <property type="match status" value="1"/>
</dbReference>
<feature type="domain" description="RCK N-terminal" evidence="3">
    <location>
        <begin position="104"/>
        <end position="219"/>
    </location>
</feature>
<dbReference type="AlphaFoldDB" id="A0A921MFG0"/>
<keyword evidence="2" id="KW-0472">Membrane</keyword>
<organism evidence="4 5">
    <name type="scientific">Brevibacterium senegalense</name>
    <dbReference type="NCBI Taxonomy" id="1033736"/>
    <lineage>
        <taxon>Bacteria</taxon>
        <taxon>Bacillati</taxon>
        <taxon>Actinomycetota</taxon>
        <taxon>Actinomycetes</taxon>
        <taxon>Micrococcales</taxon>
        <taxon>Brevibacteriaceae</taxon>
        <taxon>Brevibacterium</taxon>
    </lineage>
</organism>
<dbReference type="SUPFAM" id="SSF116726">
    <property type="entry name" value="TrkA C-terminal domain-like"/>
    <property type="match status" value="1"/>
</dbReference>
<dbReference type="EMBL" id="DYUK01000279">
    <property type="protein sequence ID" value="HJG81203.1"/>
    <property type="molecule type" value="Genomic_DNA"/>
</dbReference>
<dbReference type="GO" id="GO:0005886">
    <property type="term" value="C:plasma membrane"/>
    <property type="evidence" value="ECO:0007669"/>
    <property type="project" value="UniProtKB-SubCell"/>
</dbReference>
<keyword evidence="2" id="KW-1133">Transmembrane helix</keyword>
<sequence length="538" mass="58116">MLLGAAVLLTAYSAIFRALMAREGQTHGWVDALYWTLTTMSTLGYGDVTFTSDLGRLFSMFVTASGIVFILILLPFLSVRFVVSPWMERREKARTPRRVPDSMRGHVILVGFGTVTQTLIARAKRARTPAVVLVEDAAEASRLLDEGYHVMVGPLDSPVTYRKAAVERAAMVVSTHADTTNTNVAFTVRQVNKSVKIAATAAKEASVDVLELAGADYVLELSSTLGRELANRALGTRGRAHVVGSIGRTLIAEAAVRTTSLVGMTLGQAKDHIEGDVRIIAVMQRGRLRATKSETRIDERAVLILAGTQEDLSSFDHQFQSLLGSEDQVLILGGGRVGRAVAEALDESGVRSTIVEKVAGRTPSHLTVVEGDAGDIDVLQTAGLGSASAVVVTSRDDDFNVYLTLYCRRLKPDLQIVSRATSERNVATLYRAGADSVLSYATIGATALWNKLGRAHRVVIAEGNELFCVPRPRSLDRVVVRDEKVHDATGCHIIGGLDPEGGLVVEPEQLESQELCSLVLLGDRHAERAFRDKYVKGS</sequence>
<dbReference type="Gene3D" id="3.40.50.720">
    <property type="entry name" value="NAD(P)-binding Rossmann-like Domain"/>
    <property type="match status" value="2"/>
</dbReference>
<evidence type="ECO:0000256" key="1">
    <source>
        <dbReference type="ARBA" id="ARBA00004651"/>
    </source>
</evidence>
<feature type="transmembrane region" description="Helical" evidence="2">
    <location>
        <begin position="57"/>
        <end position="83"/>
    </location>
</feature>
<comment type="subcellular location">
    <subcellularLocation>
        <location evidence="1">Cell membrane</location>
        <topology evidence="1">Multi-pass membrane protein</topology>
    </subcellularLocation>
</comment>
<feature type="domain" description="RCK N-terminal" evidence="3">
    <location>
        <begin position="326"/>
        <end position="438"/>
    </location>
</feature>
<dbReference type="PANTHER" id="PTHR43833">
    <property type="entry name" value="POTASSIUM CHANNEL PROTEIN 2-RELATED-RELATED"/>
    <property type="match status" value="1"/>
</dbReference>
<evidence type="ECO:0000259" key="3">
    <source>
        <dbReference type="PROSITE" id="PS51201"/>
    </source>
</evidence>
<dbReference type="InterPro" id="IPR036721">
    <property type="entry name" value="RCK_C_sf"/>
</dbReference>
<keyword evidence="2" id="KW-0812">Transmembrane</keyword>
<proteinExistence type="predicted"/>
<dbReference type="InterPro" id="IPR003148">
    <property type="entry name" value="RCK_N"/>
</dbReference>
<evidence type="ECO:0000256" key="2">
    <source>
        <dbReference type="SAM" id="Phobius"/>
    </source>
</evidence>
<dbReference type="PANTHER" id="PTHR43833:SF9">
    <property type="entry name" value="POTASSIUM CHANNEL PROTEIN YUGO-RELATED"/>
    <property type="match status" value="1"/>
</dbReference>
<accession>A0A921MFG0</accession>
<protein>
    <submittedName>
        <fullName evidence="4">NAD-binding protein</fullName>
    </submittedName>
</protein>
<dbReference type="InterPro" id="IPR036291">
    <property type="entry name" value="NAD(P)-bd_dom_sf"/>
</dbReference>